<reference evidence="1 2" key="1">
    <citation type="submission" date="2024-09" db="EMBL/GenBank/DDBJ databases">
        <authorList>
            <person name="Sun Q."/>
            <person name="Mori K."/>
        </authorList>
    </citation>
    <scope>NUCLEOTIDE SEQUENCE [LARGE SCALE GENOMIC DNA]</scope>
    <source>
        <strain evidence="1 2">JCM 3323</strain>
    </source>
</reference>
<accession>A0ABV5QBF7</accession>
<dbReference type="RefSeq" id="WP_346121569.1">
    <property type="nucleotide sequence ID" value="NZ_BAAAXC010000012.1"/>
</dbReference>
<dbReference type="Proteomes" id="UP001589646">
    <property type="component" value="Unassembled WGS sequence"/>
</dbReference>
<protein>
    <submittedName>
        <fullName evidence="1">Uncharacterized protein</fullName>
    </submittedName>
</protein>
<gene>
    <name evidence="1" type="ORF">ACFFRN_39985</name>
</gene>
<sequence>MPVRIEYFGTGARARYTRSTPSSPRAVAIHALGELDLARGGSGRAACITEVIDNQAEVAELAGGLTQGPSPVS</sequence>
<comment type="caution">
    <text evidence="1">The sequence shown here is derived from an EMBL/GenBank/DDBJ whole genome shotgun (WGS) entry which is preliminary data.</text>
</comment>
<evidence type="ECO:0000313" key="1">
    <source>
        <dbReference type="EMBL" id="MFB9532820.1"/>
    </source>
</evidence>
<evidence type="ECO:0000313" key="2">
    <source>
        <dbReference type="Proteomes" id="UP001589646"/>
    </source>
</evidence>
<organism evidence="1 2">
    <name type="scientific">Nonomuraea roseola</name>
    <dbReference type="NCBI Taxonomy" id="46179"/>
    <lineage>
        <taxon>Bacteria</taxon>
        <taxon>Bacillati</taxon>
        <taxon>Actinomycetota</taxon>
        <taxon>Actinomycetes</taxon>
        <taxon>Streptosporangiales</taxon>
        <taxon>Streptosporangiaceae</taxon>
        <taxon>Nonomuraea</taxon>
    </lineage>
</organism>
<name>A0ABV5QBF7_9ACTN</name>
<proteinExistence type="predicted"/>
<keyword evidence="2" id="KW-1185">Reference proteome</keyword>
<dbReference type="EMBL" id="JBHMCE010000015">
    <property type="protein sequence ID" value="MFB9532820.1"/>
    <property type="molecule type" value="Genomic_DNA"/>
</dbReference>